<evidence type="ECO:0000259" key="4">
    <source>
        <dbReference type="Pfam" id="PF01515"/>
    </source>
</evidence>
<dbReference type="InterPro" id="IPR050500">
    <property type="entry name" value="Phos_Acetyltrans/Butyryltrans"/>
</dbReference>
<gene>
    <name evidence="5" type="ordered locus">CTN_0945</name>
</gene>
<evidence type="ECO:0000313" key="6">
    <source>
        <dbReference type="Proteomes" id="UP000000445"/>
    </source>
</evidence>
<dbReference type="SUPFAM" id="SSF53659">
    <property type="entry name" value="Isocitrate/Isopropylmalate dehydrogenase-like"/>
    <property type="match status" value="1"/>
</dbReference>
<dbReference type="PANTHER" id="PTHR43356:SF2">
    <property type="entry name" value="PHOSPHATE ACETYLTRANSFERASE"/>
    <property type="match status" value="1"/>
</dbReference>
<proteinExistence type="inferred from homology"/>
<dbReference type="STRING" id="309803.CTN_0945"/>
<dbReference type="Pfam" id="PF01515">
    <property type="entry name" value="PTA_PTB"/>
    <property type="match status" value="1"/>
</dbReference>
<dbReference type="GO" id="GO:0016746">
    <property type="term" value="F:acyltransferase activity"/>
    <property type="evidence" value="ECO:0007669"/>
    <property type="project" value="UniProtKB-KW"/>
</dbReference>
<dbReference type="PIRSF" id="PIRSF000428">
    <property type="entry name" value="P_Ac_trans"/>
    <property type="match status" value="1"/>
</dbReference>
<name>B9K838_THENN</name>
<keyword evidence="3" id="KW-0012">Acyltransferase</keyword>
<dbReference type="Gene3D" id="3.40.718.10">
    <property type="entry name" value="Isopropylmalate Dehydrogenase"/>
    <property type="match status" value="1"/>
</dbReference>
<dbReference type="eggNOG" id="COG0280">
    <property type="taxonomic scope" value="Bacteria"/>
</dbReference>
<comment type="similarity">
    <text evidence="1">Belongs to the phosphate acetyltransferase and butyryltransferase family.</text>
</comment>
<dbReference type="EMBL" id="CP000916">
    <property type="protein sequence ID" value="ACM23121.1"/>
    <property type="molecule type" value="Genomic_DNA"/>
</dbReference>
<protein>
    <submittedName>
        <fullName evidence="5">Phosphate butyryltransferase</fullName>
    </submittedName>
</protein>
<dbReference type="InterPro" id="IPR012147">
    <property type="entry name" value="P_Ac_Bu_trans"/>
</dbReference>
<sequence length="288" mass="31523">MRSFSELIETVSSFRKKMKLAVVMAHDEETMKAVLKAKEMEIVEPVLFGNKEKMKLLADSMGVTLDVEIINTEDPIEASRMAVESVAKDDAGILMKGMVKTGELMSIFLRKEYNLRTERILSAVSVHEVPTYQKLIVISDGGMVISPNLQQRIDIVENAVFVAHALGIEKPRVALLGTGKEDSLTAEMIILSKMFQHRSDCIVDGPITLDFALSKEAGFSDVLIVPHIEAGNILSKALVYFSHGKAAIVVAGSRVPIILTSRADGEETRFLSILLGVLIAQNGVRSNV</sequence>
<dbReference type="KEGG" id="tna:CTN_0945"/>
<feature type="domain" description="Phosphate acetyl/butaryl transferase" evidence="4">
    <location>
        <begin position="78"/>
        <end position="269"/>
    </location>
</feature>
<evidence type="ECO:0000256" key="2">
    <source>
        <dbReference type="ARBA" id="ARBA00022679"/>
    </source>
</evidence>
<evidence type="ECO:0000256" key="1">
    <source>
        <dbReference type="ARBA" id="ARBA00005656"/>
    </source>
</evidence>
<keyword evidence="2" id="KW-0808">Transferase</keyword>
<keyword evidence="6" id="KW-1185">Reference proteome</keyword>
<dbReference type="RefSeq" id="WP_015919438.1">
    <property type="nucleotide sequence ID" value="NC_011978.1"/>
</dbReference>
<dbReference type="Proteomes" id="UP000000445">
    <property type="component" value="Chromosome"/>
</dbReference>
<reference evidence="5 6" key="1">
    <citation type="journal article" date="2009" name="Biosci. Biotechnol. Biochem.">
        <title>WeGAS: a web-based microbial genome annotation system.</title>
        <authorList>
            <person name="Lee D."/>
            <person name="Seo H."/>
            <person name="Park C."/>
            <person name="Park K."/>
        </authorList>
    </citation>
    <scope>NUCLEOTIDE SEQUENCE [LARGE SCALE GENOMIC DNA]</scope>
    <source>
        <strain evidence="6">ATCC 49049 / DSM 4359 / NBRC 107923 / NS-E</strain>
    </source>
</reference>
<evidence type="ECO:0000313" key="5">
    <source>
        <dbReference type="EMBL" id="ACM23121.1"/>
    </source>
</evidence>
<dbReference type="PANTHER" id="PTHR43356">
    <property type="entry name" value="PHOSPHATE ACETYLTRANSFERASE"/>
    <property type="match status" value="1"/>
</dbReference>
<dbReference type="InterPro" id="IPR002505">
    <property type="entry name" value="PTA_PTB"/>
</dbReference>
<dbReference type="AlphaFoldDB" id="B9K838"/>
<organism evidence="5 6">
    <name type="scientific">Thermotoga neapolitana (strain ATCC 49049 / DSM 4359 / NBRC 107923 / NS-E)</name>
    <dbReference type="NCBI Taxonomy" id="309803"/>
    <lineage>
        <taxon>Bacteria</taxon>
        <taxon>Thermotogati</taxon>
        <taxon>Thermotogota</taxon>
        <taxon>Thermotogae</taxon>
        <taxon>Thermotogales</taxon>
        <taxon>Thermotogaceae</taxon>
        <taxon>Thermotoga</taxon>
    </lineage>
</organism>
<evidence type="ECO:0000256" key="3">
    <source>
        <dbReference type="ARBA" id="ARBA00023315"/>
    </source>
</evidence>
<accession>B9K838</accession>
<dbReference type="HOGENOM" id="CLU_056531_0_0_0"/>